<keyword evidence="1" id="KW-0472">Membrane</keyword>
<feature type="transmembrane region" description="Helical" evidence="1">
    <location>
        <begin position="21"/>
        <end position="42"/>
    </location>
</feature>
<gene>
    <name evidence="2" type="ORF">QH948_11540</name>
</gene>
<evidence type="ECO:0000256" key="1">
    <source>
        <dbReference type="SAM" id="Phobius"/>
    </source>
</evidence>
<keyword evidence="1" id="KW-1133">Transmembrane helix</keyword>
<feature type="transmembrane region" description="Helical" evidence="1">
    <location>
        <begin position="275"/>
        <end position="297"/>
    </location>
</feature>
<feature type="transmembrane region" description="Helical" evidence="1">
    <location>
        <begin position="82"/>
        <end position="100"/>
    </location>
</feature>
<feature type="transmembrane region" description="Helical" evidence="1">
    <location>
        <begin position="336"/>
        <end position="360"/>
    </location>
</feature>
<organism evidence="2 3">
    <name type="scientific">Tessaracoccus lacteus</name>
    <dbReference type="NCBI Taxonomy" id="3041766"/>
    <lineage>
        <taxon>Bacteria</taxon>
        <taxon>Bacillati</taxon>
        <taxon>Actinomycetota</taxon>
        <taxon>Actinomycetes</taxon>
        <taxon>Propionibacteriales</taxon>
        <taxon>Propionibacteriaceae</taxon>
        <taxon>Tessaracoccus</taxon>
    </lineage>
</organism>
<protein>
    <recommendedName>
        <fullName evidence="4">NnrS family protein</fullName>
    </recommendedName>
</protein>
<feature type="transmembrane region" description="Helical" evidence="1">
    <location>
        <begin position="309"/>
        <end position="330"/>
    </location>
</feature>
<evidence type="ECO:0000313" key="3">
    <source>
        <dbReference type="Proteomes" id="UP001244136"/>
    </source>
</evidence>
<sequence>MSRGPDTPTPTDRWVRWRVMCIAFAGVSLLSGLNAGLVRLGVWAPVASTRVGELHGPVMVLGFMGTLISLERAQALRNPLAYLAPTLLGVGAVALLAGAPETLGKLLLLDGTIAFLAVAVALWVRAPLPLVAAQALAVLFAVCAAFGLLVADLPGMIPLLAAYLILTIASERAELAQLSMGPGAVRMLLTLTTVVGAGAGLSVVLPDAGSRVLGLGAVLVSVWLIRDDVGRRMIRSRGLRRFNAAALLAGNCWLAIAGVIWLVAGSVTQGGPYDAVIHCVFLGFGVSMIMAHAPIIFPAVIGRGLPYRAAMWIPLALLQCGLAVRTLGALSAAVHVYQVGGILTVVSMLAFAVTVGYSVVKR</sequence>
<feature type="transmembrane region" description="Helical" evidence="1">
    <location>
        <begin position="208"/>
        <end position="225"/>
    </location>
</feature>
<keyword evidence="3" id="KW-1185">Reference proteome</keyword>
<evidence type="ECO:0000313" key="2">
    <source>
        <dbReference type="EMBL" id="WGT46758.1"/>
    </source>
</evidence>
<feature type="transmembrane region" description="Helical" evidence="1">
    <location>
        <begin position="106"/>
        <end position="124"/>
    </location>
</feature>
<dbReference type="RefSeq" id="WP_281144518.1">
    <property type="nucleotide sequence ID" value="NZ_CP123967.1"/>
</dbReference>
<proteinExistence type="predicted"/>
<feature type="transmembrane region" description="Helical" evidence="1">
    <location>
        <begin position="245"/>
        <end position="263"/>
    </location>
</feature>
<name>A0ABY8PWA8_9ACTN</name>
<reference evidence="2 3" key="1">
    <citation type="journal article" date="2008" name="Int. J. Syst. Evol. Microbiol.">
        <title>Tessaracoccus flavescens sp. nov., isolated from marine sediment.</title>
        <authorList>
            <person name="Lee D.W."/>
            <person name="Lee S.D."/>
        </authorList>
    </citation>
    <scope>NUCLEOTIDE SEQUENCE [LARGE SCALE GENOMIC DNA]</scope>
    <source>
        <strain evidence="2 3">T21</strain>
    </source>
</reference>
<feature type="transmembrane region" description="Helical" evidence="1">
    <location>
        <begin position="185"/>
        <end position="202"/>
    </location>
</feature>
<accession>A0ABY8PWA8</accession>
<dbReference type="Proteomes" id="UP001244136">
    <property type="component" value="Chromosome"/>
</dbReference>
<dbReference type="EMBL" id="CP123967">
    <property type="protein sequence ID" value="WGT46758.1"/>
    <property type="molecule type" value="Genomic_DNA"/>
</dbReference>
<evidence type="ECO:0008006" key="4">
    <source>
        <dbReference type="Google" id="ProtNLM"/>
    </source>
</evidence>
<feature type="transmembrane region" description="Helical" evidence="1">
    <location>
        <begin position="131"/>
        <end position="150"/>
    </location>
</feature>
<keyword evidence="1" id="KW-0812">Transmembrane</keyword>